<dbReference type="OrthoDB" id="2664633at2"/>
<dbReference type="EMBL" id="FOUI01000006">
    <property type="protein sequence ID" value="SFM50309.1"/>
    <property type="molecule type" value="Genomic_DNA"/>
</dbReference>
<dbReference type="Pfam" id="PF04830">
    <property type="entry name" value="DUF637"/>
    <property type="match status" value="1"/>
</dbReference>
<evidence type="ECO:0000313" key="3">
    <source>
        <dbReference type="Proteomes" id="UP000243629"/>
    </source>
</evidence>
<dbReference type="Pfam" id="PF13332">
    <property type="entry name" value="Fil_haemagg_2"/>
    <property type="match status" value="2"/>
</dbReference>
<dbReference type="InterPro" id="IPR006915">
    <property type="entry name" value="DUF637_hemagglutn_put"/>
</dbReference>
<evidence type="ECO:0000259" key="1">
    <source>
        <dbReference type="Pfam" id="PF04830"/>
    </source>
</evidence>
<name>A0A1I4RDM0_9GAMM</name>
<dbReference type="AlphaFoldDB" id="A0A1I4RDM0"/>
<accession>A0A1I4RDM0</accession>
<proteinExistence type="predicted"/>
<sequence length="919" mass="97039">MKVISADLALQADGNLIITSAANQEHSEYRYRRSDKKITREDSIIEQQGAELLSGGDISLIAGSDLVAVASRIEATQQAYLIAGNQLALLAAKDLDHSFYEKKEKGSFGRKSFRSDQVTRVTQQGTDITSGGDLALISGGDQTYQAANLQSGEDLTLSSGGSIAFEGVMDLHQESHEKSKSSWAWQSAKGKGNTDETLIQTQMQAQGEMVIRAVEGLQIDIREINQHSISQTIDAMVAAQPDLMWMKELEQRGDVDWRLVKEIHDSFSYSHSGLSGPAAMVVAIVVAYFTAGAASGMVAGMAGGAGATATAGTAWATATATTAAGWANVAATAAITSAASGAAISTINNRGDIGAVLKDITSSDALKGYVVSGVTAGFTTGVLDQAFGVTGDNINHVTKGFDLSKPAELMQFGAYLGAQGGAQAMAQTALLGGSLEENLQASLTSQLQHLLQASVFNAVGDYAQATNLEDGSAGKIALHALVGGMLSEATGGDFTTGALAAGANEALIEQLSGVIKGDKSLELAVSQLIGIAAATVTGGDYAKAAELAKNATAYNRQLHIDEIRYASDEERVQRYAEQQGVSTDQARQELLRAAAAMVDHGWTVSLDEAGALSADALYFLQAELLVSRNDLFQVTEQEYYNERLGLKEMLHSREAVEALVRDIALVDPLAYRTNPEYFHEVMNAKGEGSQEGFGNVVGAPVDAVVWAAGAVMCPSCAMDDLLAAWDAVKNLPEDLSYKGYLDTLHIMQGGGEEVIRRNAVSSTELGIGLGLGASPAGALSARALILERIERGGSFVELYGPMNKGPLSDDIAKTFRGGSYREIITTEPVILYRVISDDGNPEGGYWTRTQPAGPVQSIIDSALDPVWGNTATRVIEMEVPSGTRLFEGAAAPQRGLVGGGNQLYFDKEINPLDPNWIKK</sequence>
<keyword evidence="3" id="KW-1185">Reference proteome</keyword>
<gene>
    <name evidence="2" type="ORF">SAMN05216217_106150</name>
</gene>
<organism evidence="2 3">
    <name type="scientific">Halopseudomonas yangmingensis</name>
    <dbReference type="NCBI Taxonomy" id="1720063"/>
    <lineage>
        <taxon>Bacteria</taxon>
        <taxon>Pseudomonadati</taxon>
        <taxon>Pseudomonadota</taxon>
        <taxon>Gammaproteobacteria</taxon>
        <taxon>Pseudomonadales</taxon>
        <taxon>Pseudomonadaceae</taxon>
        <taxon>Halopseudomonas</taxon>
    </lineage>
</organism>
<dbReference type="GO" id="GO:0003824">
    <property type="term" value="F:catalytic activity"/>
    <property type="evidence" value="ECO:0007669"/>
    <property type="project" value="UniProtKB-ARBA"/>
</dbReference>
<dbReference type="STRING" id="1720063.SAMN05216217_106150"/>
<evidence type="ECO:0000313" key="2">
    <source>
        <dbReference type="EMBL" id="SFM50309.1"/>
    </source>
</evidence>
<protein>
    <submittedName>
        <fullName evidence="2">Haemagluttinin repeat-containing protein</fullName>
    </submittedName>
</protein>
<reference evidence="3" key="1">
    <citation type="submission" date="2016-10" db="EMBL/GenBank/DDBJ databases">
        <authorList>
            <person name="Varghese N."/>
            <person name="Submissions S."/>
        </authorList>
    </citation>
    <scope>NUCLEOTIDE SEQUENCE [LARGE SCALE GENOMIC DNA]</scope>
    <source>
        <strain evidence="3">DSM 24213</strain>
    </source>
</reference>
<dbReference type="Proteomes" id="UP000243629">
    <property type="component" value="Unassembled WGS sequence"/>
</dbReference>
<dbReference type="InterPro" id="IPR025157">
    <property type="entry name" value="Hemagglutinin_rpt"/>
</dbReference>
<feature type="domain" description="DUF637" evidence="1">
    <location>
        <begin position="330"/>
        <end position="501"/>
    </location>
</feature>